<reference evidence="22" key="1">
    <citation type="submission" date="2014-07" db="EMBL/GenBank/DDBJ databases">
        <authorList>
            <person name="Urmite Genomes Urmite Genomes"/>
        </authorList>
    </citation>
    <scope>NUCLEOTIDE SEQUENCE</scope>
    <source>
        <strain evidence="22">11W110_air</strain>
    </source>
</reference>
<comment type="catalytic activity">
    <reaction evidence="2">
        <text>4-amino-2-methyl-5-(phosphooxymethyl)pyrimidine + ATP = 4-amino-2-methyl-5-(diphosphooxymethyl)pyrimidine + ADP</text>
        <dbReference type="Rhea" id="RHEA:19893"/>
        <dbReference type="ChEBI" id="CHEBI:30616"/>
        <dbReference type="ChEBI" id="CHEBI:57841"/>
        <dbReference type="ChEBI" id="CHEBI:58354"/>
        <dbReference type="ChEBI" id="CHEBI:456216"/>
        <dbReference type="EC" id="2.7.4.7"/>
    </reaction>
</comment>
<dbReference type="GO" id="GO:0008902">
    <property type="term" value="F:hydroxymethylpyrimidine kinase activity"/>
    <property type="evidence" value="ECO:0007669"/>
    <property type="project" value="UniProtKB-EC"/>
</dbReference>
<evidence type="ECO:0000256" key="11">
    <source>
        <dbReference type="ARBA" id="ARBA00022741"/>
    </source>
</evidence>
<comment type="pathway">
    <text evidence="4">Cofactor biosynthesis; thiamine diphosphate biosynthesis; 4-amino-2-methyl-5-diphosphomethylpyrimidine from 5-amino-1-(5-phospho-D-ribosyl)imidazole: step 3/3.</text>
</comment>
<organism evidence="22">
    <name type="scientific">Arthrobacter saudimassiliensis</name>
    <dbReference type="NCBI Taxonomy" id="1461584"/>
    <lineage>
        <taxon>Bacteria</taxon>
        <taxon>Bacillati</taxon>
        <taxon>Actinomycetota</taxon>
        <taxon>Actinomycetes</taxon>
        <taxon>Micrococcales</taxon>
        <taxon>Micrococcaceae</taxon>
        <taxon>Arthrobacter</taxon>
    </lineage>
</organism>
<feature type="domain" description="Pyridoxamine kinase/Phosphomethylpyrimidine kinase" evidence="21">
    <location>
        <begin position="23"/>
        <end position="261"/>
    </location>
</feature>
<evidence type="ECO:0000256" key="14">
    <source>
        <dbReference type="ARBA" id="ARBA00022842"/>
    </source>
</evidence>
<dbReference type="GO" id="GO:0005524">
    <property type="term" value="F:ATP binding"/>
    <property type="evidence" value="ECO:0007669"/>
    <property type="project" value="UniProtKB-KW"/>
</dbReference>
<evidence type="ECO:0000256" key="5">
    <source>
        <dbReference type="ARBA" id="ARBA00009879"/>
    </source>
</evidence>
<keyword evidence="11" id="KW-0547">Nucleotide-binding</keyword>
<evidence type="ECO:0000313" key="22">
    <source>
        <dbReference type="EMBL" id="CEA06867.1"/>
    </source>
</evidence>
<evidence type="ECO:0000256" key="16">
    <source>
        <dbReference type="ARBA" id="ARBA00042307"/>
    </source>
</evidence>
<dbReference type="PANTHER" id="PTHR20858">
    <property type="entry name" value="PHOSPHOMETHYLPYRIMIDINE KINASE"/>
    <property type="match status" value="1"/>
</dbReference>
<dbReference type="InterPro" id="IPR029056">
    <property type="entry name" value="Ribokinase-like"/>
</dbReference>
<dbReference type="EC" id="2.7.1.35" evidence="6"/>
<keyword evidence="13" id="KW-0067">ATP-binding</keyword>
<evidence type="ECO:0000256" key="4">
    <source>
        <dbReference type="ARBA" id="ARBA00004769"/>
    </source>
</evidence>
<evidence type="ECO:0000256" key="19">
    <source>
        <dbReference type="ARBA" id="ARBA00042531"/>
    </source>
</evidence>
<dbReference type="Gene3D" id="3.40.1190.20">
    <property type="match status" value="1"/>
</dbReference>
<evidence type="ECO:0000256" key="6">
    <source>
        <dbReference type="ARBA" id="ARBA00012104"/>
    </source>
</evidence>
<evidence type="ECO:0000256" key="3">
    <source>
        <dbReference type="ARBA" id="ARBA00003848"/>
    </source>
</evidence>
<comment type="similarity">
    <text evidence="5">Belongs to the ThiD family.</text>
</comment>
<dbReference type="InterPro" id="IPR004399">
    <property type="entry name" value="HMP/HMP-P_kinase_dom"/>
</dbReference>
<comment type="catalytic activity">
    <reaction evidence="1">
        <text>4-amino-5-hydroxymethyl-2-methylpyrimidine + ATP = 4-amino-2-methyl-5-(phosphooxymethyl)pyrimidine + ADP + H(+)</text>
        <dbReference type="Rhea" id="RHEA:23096"/>
        <dbReference type="ChEBI" id="CHEBI:15378"/>
        <dbReference type="ChEBI" id="CHEBI:16892"/>
        <dbReference type="ChEBI" id="CHEBI:30616"/>
        <dbReference type="ChEBI" id="CHEBI:58354"/>
        <dbReference type="ChEBI" id="CHEBI:456216"/>
        <dbReference type="EC" id="2.7.1.49"/>
    </reaction>
</comment>
<dbReference type="EC" id="2.7.4.7" evidence="8"/>
<keyword evidence="10" id="KW-0479">Metal-binding</keyword>
<evidence type="ECO:0000256" key="8">
    <source>
        <dbReference type="ARBA" id="ARBA00012963"/>
    </source>
</evidence>
<comment type="function">
    <text evidence="3">Catalyzes the phosphorylation of hydroxymethylpyrimidine phosphate (HMP-P) to HMP-PP, and of HMP to HMP-P.</text>
</comment>
<evidence type="ECO:0000256" key="17">
    <source>
        <dbReference type="ARBA" id="ARBA00042348"/>
    </source>
</evidence>
<sequence length="279" mass="28863">MSANTHPAAAPAVTLTIAGSEATGGAGAQADLKTFQELGVYGITALTCIVAFDPKDSWNHRFVPVEPQVISNQLEAIQTAYDLDTVKIGMLGTPATIDTVAKSLQSQEWANIVLDPVLICKGQEPGAALDTDQALKAQILPLATFVTPNHFESISLSGMEDITTVEDLKEAAKRIHEASGAVVLAKGGVRLEGDDAVDVFYDGETLEVLRAPKIGDVAVSGAGCTLAAAITAELAKGASPLEAAKTAKAFVTEGIRNRVSSNAPFDALWQGGAGRGPAL</sequence>
<dbReference type="GO" id="GO:0008972">
    <property type="term" value="F:phosphomethylpyrimidine kinase activity"/>
    <property type="evidence" value="ECO:0007669"/>
    <property type="project" value="UniProtKB-EC"/>
</dbReference>
<keyword evidence="15" id="KW-0784">Thiamine biosynthesis</keyword>
<dbReference type="UniPathway" id="UPA00060">
    <property type="reaction ID" value="UER00138"/>
</dbReference>
<dbReference type="GO" id="GO:0046872">
    <property type="term" value="F:metal ion binding"/>
    <property type="evidence" value="ECO:0007669"/>
    <property type="project" value="UniProtKB-KW"/>
</dbReference>
<dbReference type="GO" id="GO:0009228">
    <property type="term" value="P:thiamine biosynthetic process"/>
    <property type="evidence" value="ECO:0007669"/>
    <property type="project" value="UniProtKB-KW"/>
</dbReference>
<dbReference type="AlphaFoldDB" id="A0A078MN74"/>
<dbReference type="InterPro" id="IPR013749">
    <property type="entry name" value="PM/HMP-P_kinase-1"/>
</dbReference>
<dbReference type="GO" id="GO:0008478">
    <property type="term" value="F:pyridoxal kinase activity"/>
    <property type="evidence" value="ECO:0007669"/>
    <property type="project" value="UniProtKB-EC"/>
</dbReference>
<name>A0A078MN74_9MICC</name>
<dbReference type="PATRIC" id="fig|1461584.3.peg.170"/>
<evidence type="ECO:0000256" key="7">
    <source>
        <dbReference type="ARBA" id="ARBA00012135"/>
    </source>
</evidence>
<evidence type="ECO:0000256" key="2">
    <source>
        <dbReference type="ARBA" id="ARBA00000565"/>
    </source>
</evidence>
<proteinExistence type="inferred from homology"/>
<dbReference type="EMBL" id="LN483070">
    <property type="protein sequence ID" value="CEA06867.1"/>
    <property type="molecule type" value="Genomic_DNA"/>
</dbReference>
<evidence type="ECO:0000256" key="18">
    <source>
        <dbReference type="ARBA" id="ARBA00042396"/>
    </source>
</evidence>
<dbReference type="FunFam" id="3.40.1190.20:FF:000003">
    <property type="entry name" value="Phosphomethylpyrimidine kinase ThiD"/>
    <property type="match status" value="1"/>
</dbReference>
<dbReference type="Pfam" id="PF08543">
    <property type="entry name" value="Phos_pyr_kin"/>
    <property type="match status" value="1"/>
</dbReference>
<dbReference type="NCBIfam" id="TIGR00097">
    <property type="entry name" value="HMP-P_kinase"/>
    <property type="match status" value="1"/>
</dbReference>
<dbReference type="PANTHER" id="PTHR20858:SF19">
    <property type="entry name" value="PYRIDOXINE KINASE"/>
    <property type="match status" value="1"/>
</dbReference>
<protein>
    <recommendedName>
        <fullName evidence="17">PN/PL/PM kinase</fullName>
        <ecNumber evidence="6">2.7.1.35</ecNumber>
        <ecNumber evidence="7">2.7.1.49</ecNumber>
        <ecNumber evidence="8">2.7.4.7</ecNumber>
    </recommendedName>
    <alternativeName>
        <fullName evidence="18">Pyridoxal kinase</fullName>
    </alternativeName>
    <alternativeName>
        <fullName evidence="16">Pyridoxamine kinase</fullName>
    </alternativeName>
    <alternativeName>
        <fullName evidence="19">Vitamin B6 kinase</fullName>
    </alternativeName>
</protein>
<evidence type="ECO:0000256" key="9">
    <source>
        <dbReference type="ARBA" id="ARBA00022679"/>
    </source>
</evidence>
<accession>A0A078MN74</accession>
<evidence type="ECO:0000256" key="12">
    <source>
        <dbReference type="ARBA" id="ARBA00022777"/>
    </source>
</evidence>
<keyword evidence="14" id="KW-0460">Magnesium</keyword>
<gene>
    <name evidence="22" type="primary">pdxK</name>
    <name evidence="22" type="ORF">BN1051_00174</name>
</gene>
<dbReference type="EC" id="2.7.1.49" evidence="7"/>
<dbReference type="SUPFAM" id="SSF53613">
    <property type="entry name" value="Ribokinase-like"/>
    <property type="match status" value="1"/>
</dbReference>
<evidence type="ECO:0000256" key="20">
    <source>
        <dbReference type="ARBA" id="ARBA00049293"/>
    </source>
</evidence>
<dbReference type="CDD" id="cd01169">
    <property type="entry name" value="HMPP_kinase"/>
    <property type="match status" value="1"/>
</dbReference>
<evidence type="ECO:0000259" key="21">
    <source>
        <dbReference type="Pfam" id="PF08543"/>
    </source>
</evidence>
<evidence type="ECO:0000256" key="1">
    <source>
        <dbReference type="ARBA" id="ARBA00000151"/>
    </source>
</evidence>
<evidence type="ECO:0000256" key="15">
    <source>
        <dbReference type="ARBA" id="ARBA00022977"/>
    </source>
</evidence>
<evidence type="ECO:0000256" key="10">
    <source>
        <dbReference type="ARBA" id="ARBA00022723"/>
    </source>
</evidence>
<dbReference type="GO" id="GO:0005829">
    <property type="term" value="C:cytosol"/>
    <property type="evidence" value="ECO:0007669"/>
    <property type="project" value="TreeGrafter"/>
</dbReference>
<keyword evidence="12 22" id="KW-0418">Kinase</keyword>
<dbReference type="GO" id="GO:0009229">
    <property type="term" value="P:thiamine diphosphate biosynthetic process"/>
    <property type="evidence" value="ECO:0007669"/>
    <property type="project" value="UniProtKB-UniPathway"/>
</dbReference>
<comment type="catalytic activity">
    <reaction evidence="20">
        <text>pyridoxal + ATP = pyridoxal 5'-phosphate + ADP + H(+)</text>
        <dbReference type="Rhea" id="RHEA:10224"/>
        <dbReference type="ChEBI" id="CHEBI:15378"/>
        <dbReference type="ChEBI" id="CHEBI:17310"/>
        <dbReference type="ChEBI" id="CHEBI:30616"/>
        <dbReference type="ChEBI" id="CHEBI:456216"/>
        <dbReference type="ChEBI" id="CHEBI:597326"/>
        <dbReference type="EC" id="2.7.1.35"/>
    </reaction>
</comment>
<keyword evidence="9" id="KW-0808">Transferase</keyword>
<evidence type="ECO:0000256" key="13">
    <source>
        <dbReference type="ARBA" id="ARBA00022840"/>
    </source>
</evidence>